<evidence type="ECO:0008006" key="3">
    <source>
        <dbReference type="Google" id="ProtNLM"/>
    </source>
</evidence>
<proteinExistence type="predicted"/>
<gene>
    <name evidence="1" type="ORF">ACFO4L_09740</name>
</gene>
<name>A0ABV9NWP2_9BACI</name>
<evidence type="ECO:0000313" key="2">
    <source>
        <dbReference type="Proteomes" id="UP001595896"/>
    </source>
</evidence>
<accession>A0ABV9NWP2</accession>
<comment type="caution">
    <text evidence="1">The sequence shown here is derived from an EMBL/GenBank/DDBJ whole genome shotgun (WGS) entry which is preliminary data.</text>
</comment>
<protein>
    <recommendedName>
        <fullName evidence="3">Helix-turn-helix domain-containing protein</fullName>
    </recommendedName>
</protein>
<evidence type="ECO:0000313" key="1">
    <source>
        <dbReference type="EMBL" id="MFC4736865.1"/>
    </source>
</evidence>
<dbReference type="Proteomes" id="UP001595896">
    <property type="component" value="Unassembled WGS sequence"/>
</dbReference>
<organism evidence="1 2">
    <name type="scientific">Bacillus daqingensis</name>
    <dbReference type="NCBI Taxonomy" id="872396"/>
    <lineage>
        <taxon>Bacteria</taxon>
        <taxon>Bacillati</taxon>
        <taxon>Bacillota</taxon>
        <taxon>Bacilli</taxon>
        <taxon>Bacillales</taxon>
        <taxon>Bacillaceae</taxon>
        <taxon>Bacillus</taxon>
    </lineage>
</organism>
<keyword evidence="2" id="KW-1185">Reference proteome</keyword>
<dbReference type="EMBL" id="JBHSGK010000011">
    <property type="protein sequence ID" value="MFC4736865.1"/>
    <property type="molecule type" value="Genomic_DNA"/>
</dbReference>
<reference evidence="2" key="1">
    <citation type="journal article" date="2019" name="Int. J. Syst. Evol. Microbiol.">
        <title>The Global Catalogue of Microorganisms (GCM) 10K type strain sequencing project: providing services to taxonomists for standard genome sequencing and annotation.</title>
        <authorList>
            <consortium name="The Broad Institute Genomics Platform"/>
            <consortium name="The Broad Institute Genome Sequencing Center for Infectious Disease"/>
            <person name="Wu L."/>
            <person name="Ma J."/>
        </authorList>
    </citation>
    <scope>NUCLEOTIDE SEQUENCE [LARGE SCALE GENOMIC DNA]</scope>
    <source>
        <strain evidence="2">JCM 12165</strain>
    </source>
</reference>
<sequence length="116" mass="13855">MMQKRTVRELMQATRLHKATLYRYIKEGLITPYNFHTASEDKGYFFTEEEYQRVVTEFAKPPGYTIKDLALRLGMSRSDIMKHLQEGTLESSIYHYRGQELYIISEESLKYFLKKK</sequence>